<feature type="region of interest" description="Disordered" evidence="1">
    <location>
        <begin position="169"/>
        <end position="191"/>
    </location>
</feature>
<dbReference type="VEuPathDB" id="TriTrypDB:LpyrH10_10_0990"/>
<feature type="transmembrane region" description="Helical" evidence="2">
    <location>
        <begin position="1064"/>
        <end position="1083"/>
    </location>
</feature>
<dbReference type="OMA" id="NWSMCAP"/>
<evidence type="ECO:0000256" key="2">
    <source>
        <dbReference type="SAM" id="Phobius"/>
    </source>
</evidence>
<dbReference type="RefSeq" id="XP_015657943.1">
    <property type="nucleotide sequence ID" value="XM_015803301.1"/>
</dbReference>
<feature type="compositionally biased region" description="Acidic residues" evidence="1">
    <location>
        <begin position="466"/>
        <end position="476"/>
    </location>
</feature>
<dbReference type="Gene3D" id="1.25.40.20">
    <property type="entry name" value="Ankyrin repeat-containing domain"/>
    <property type="match status" value="1"/>
</dbReference>
<dbReference type="RefSeq" id="XP_015657944.1">
    <property type="nucleotide sequence ID" value="XM_015803302.1"/>
</dbReference>
<dbReference type="OrthoDB" id="263306at2759"/>
<feature type="transmembrane region" description="Helical" evidence="2">
    <location>
        <begin position="1151"/>
        <end position="1175"/>
    </location>
</feature>
<proteinExistence type="predicted"/>
<feature type="compositionally biased region" description="Low complexity" evidence="1">
    <location>
        <begin position="825"/>
        <end position="841"/>
    </location>
</feature>
<feature type="compositionally biased region" description="Low complexity" evidence="1">
    <location>
        <begin position="903"/>
        <end position="918"/>
    </location>
</feature>
<evidence type="ECO:0000313" key="4">
    <source>
        <dbReference type="Proteomes" id="UP000037923"/>
    </source>
</evidence>
<reference evidence="3 4" key="1">
    <citation type="submission" date="2015-07" db="EMBL/GenBank/DDBJ databases">
        <title>High-quality genome of monoxenous trypanosomatid Leptomonas pyrrhocoris.</title>
        <authorList>
            <person name="Flegontov P."/>
            <person name="Butenko A."/>
            <person name="Firsov S."/>
            <person name="Vlcek C."/>
            <person name="Logacheva M.D."/>
            <person name="Field M."/>
            <person name="Filatov D."/>
            <person name="Flegontova O."/>
            <person name="Gerasimov E."/>
            <person name="Jackson A.P."/>
            <person name="Kelly S."/>
            <person name="Opperdoes F."/>
            <person name="O'Reilly A."/>
            <person name="Votypka J."/>
            <person name="Yurchenko V."/>
            <person name="Lukes J."/>
        </authorList>
    </citation>
    <scope>NUCLEOTIDE SEQUENCE [LARGE SCALE GENOMIC DNA]</scope>
    <source>
        <strain evidence="3">H10</strain>
    </source>
</reference>
<dbReference type="EMBL" id="LGTL01000010">
    <property type="protein sequence ID" value="KPA79504.1"/>
    <property type="molecule type" value="Genomic_DNA"/>
</dbReference>
<keyword evidence="4" id="KW-1185">Reference proteome</keyword>
<dbReference type="EMBL" id="LGTL01000010">
    <property type="protein sequence ID" value="KPA79505.1"/>
    <property type="molecule type" value="Genomic_DNA"/>
</dbReference>
<sequence>MSWPKDPFVTDGAYKTPLPSQPCERQVWRVVARLYAYNTLAALMKVNEGVTAASAAPPPSPSGRFSAVPAALPASRDITSPTGSAGSTTARAKVVERRSAFLVAADSSSGVSHRTCSPSSTQPVRRAHTDPLVNAAPTTAAAGVSGGGSTTPPLVTEVPATASLSLPSSTYSVRGSSRGWNNTSGSGGSMGRATGCMRAASLRALEPLQSLLREFAEKQWTMSAGVVDVAVQHPLPCLRVELVRLLLTYPFWDWSMCAPVAVAAGIGDIDVLHLLVEVKELDANTGFPLTVAVRRGQEEAVVPFLLSHHRIRPNYGGGFFTAVVLGNVRAMYLLGDAAGVNVNRFANNEGTSALLYALRQYLACRRRALQQQQVQLDTPPPPPLQPSSHATKPHQAVTSPTEISSDALNKEEEEEISTTPLLVVHSGGDSGGAECATGRSVSSSPPSMPQGAQRDNPLFGSRSPEVEIEAPEGEEMGLERERQEQRRGRSRCVLPRAAAAAAAASGVAGGATVATPHGRDLTADDTLTGSLRKDSQGCPLQTARHWREVLLYLLDHPAVEVNAGFYMTPLQVCVLAGDAEVVSWLLQHPHLRPSRLSKAMTAFRNSYYLLRHHGLSLPAMQCVVAAPIEMSSQLGHLDIFRLLARDQRIHVPVGLTMDLERSAADGEVIPFLTVLAQYREEWEGWGWRWRRRCLLIATASTTVFALCFWIMLLLWRRTLQGCLLVLTGTYVLSAVVSVLLYVWEVYGQRCAAAASLTHGATALLALVRHLCPASSSLRQHTAVATLLACPGALPLLDVLCAWCLYSVHRSRRRLQPASGSSANDAAAAAATASSHSVTPTAVGLTHGGPSHPHPHHPHHYHEHDHHARPPARTQRAAEPLSEMERLSSTGSWGWSVGVPHASEFSSSGSFSDASPGASMYGPTAGAGNESFSRPRPAVARTRRQTAFVGDGEGNSRSTVNNNCNAATGAGARAQATDWRSTSMTSPPSGGGRHRLSFAAASSTGGAASSGMASPSLCTSRSRGSWVVPGRPSRYVLTTEYHAPDLLLRALAYSAFDRVATLPRLLTCVVGIFMFMYMVFPSAAPPSSASSSSSHTASTVHAVAGAIRSHSSFTLYYGATPPPITLQQPSAYNLSAAASEVVMAASSPDLPAYTFGVGLIGLCGLVSSVIGGGALLGMMGSLRTVTVQAFFVNPSDKADIKGGNSRVEGRAGGHTDWQAMRHRAREAQPEYAL</sequence>
<organism evidence="3 4">
    <name type="scientific">Leptomonas pyrrhocoris</name>
    <name type="common">Firebug parasite</name>
    <dbReference type="NCBI Taxonomy" id="157538"/>
    <lineage>
        <taxon>Eukaryota</taxon>
        <taxon>Discoba</taxon>
        <taxon>Euglenozoa</taxon>
        <taxon>Kinetoplastea</taxon>
        <taxon>Metakinetoplastina</taxon>
        <taxon>Trypanosomatida</taxon>
        <taxon>Trypanosomatidae</taxon>
        <taxon>Leishmaniinae</taxon>
        <taxon>Leptomonas</taxon>
    </lineage>
</organism>
<accession>A0A0M9FZW4</accession>
<feature type="transmembrane region" description="Helical" evidence="2">
    <location>
        <begin position="721"/>
        <end position="743"/>
    </location>
</feature>
<evidence type="ECO:0008006" key="5">
    <source>
        <dbReference type="Google" id="ProtNLM"/>
    </source>
</evidence>
<name>A0A0M9FZW4_LEPPY</name>
<dbReference type="SUPFAM" id="SSF48403">
    <property type="entry name" value="Ankyrin repeat"/>
    <property type="match status" value="2"/>
</dbReference>
<dbReference type="InterPro" id="IPR036770">
    <property type="entry name" value="Ankyrin_rpt-contain_sf"/>
</dbReference>
<feature type="compositionally biased region" description="Low complexity" evidence="1">
    <location>
        <begin position="505"/>
        <end position="515"/>
    </location>
</feature>
<keyword evidence="2" id="KW-0812">Transmembrane</keyword>
<feature type="region of interest" description="Disordered" evidence="1">
    <location>
        <begin position="505"/>
        <end position="534"/>
    </location>
</feature>
<keyword evidence="2" id="KW-0472">Membrane</keyword>
<feature type="region of interest" description="Disordered" evidence="1">
    <location>
        <begin position="372"/>
        <end position="490"/>
    </location>
</feature>
<feature type="compositionally biased region" description="Low complexity" evidence="1">
    <location>
        <begin position="960"/>
        <end position="987"/>
    </location>
</feature>
<dbReference type="AlphaFoldDB" id="A0A0M9FZW4"/>
<protein>
    <recommendedName>
        <fullName evidence="5">Transmembrane protein</fullName>
    </recommendedName>
</protein>
<feature type="transmembrane region" description="Helical" evidence="2">
    <location>
        <begin position="782"/>
        <end position="805"/>
    </location>
</feature>
<evidence type="ECO:0000313" key="3">
    <source>
        <dbReference type="EMBL" id="KPA79505.1"/>
    </source>
</evidence>
<feature type="region of interest" description="Disordered" evidence="1">
    <location>
        <begin position="903"/>
        <end position="992"/>
    </location>
</feature>
<feature type="compositionally biased region" description="Polar residues" evidence="1">
    <location>
        <begin position="396"/>
        <end position="407"/>
    </location>
</feature>
<comment type="caution">
    <text evidence="3">The sequence shown here is derived from an EMBL/GenBank/DDBJ whole genome shotgun (WGS) entry which is preliminary data.</text>
</comment>
<gene>
    <name evidence="3" type="ORF">ABB37_05330</name>
</gene>
<dbReference type="GeneID" id="26905620"/>
<dbReference type="Proteomes" id="UP000037923">
    <property type="component" value="Unassembled WGS sequence"/>
</dbReference>
<feature type="compositionally biased region" description="Basic and acidic residues" evidence="1">
    <location>
        <begin position="477"/>
        <end position="487"/>
    </location>
</feature>
<feature type="transmembrane region" description="Helical" evidence="2">
    <location>
        <begin position="693"/>
        <end position="715"/>
    </location>
</feature>
<evidence type="ECO:0000256" key="1">
    <source>
        <dbReference type="SAM" id="MobiDB-lite"/>
    </source>
</evidence>
<feature type="compositionally biased region" description="Polar residues" evidence="1">
    <location>
        <begin position="169"/>
        <end position="184"/>
    </location>
</feature>
<keyword evidence="2" id="KW-1133">Transmembrane helix</keyword>
<feature type="region of interest" description="Disordered" evidence="1">
    <location>
        <begin position="825"/>
        <end position="891"/>
    </location>
</feature>